<feature type="non-terminal residue" evidence="1">
    <location>
        <position position="1"/>
    </location>
</feature>
<dbReference type="AlphaFoldDB" id="A0A553NBK0"/>
<name>A0A553NBK0_TIGCA</name>
<proteinExistence type="predicted"/>
<gene>
    <name evidence="1" type="ORF">TCAL_07720</name>
</gene>
<feature type="non-terminal residue" evidence="1">
    <location>
        <position position="278"/>
    </location>
</feature>
<reference evidence="1 2" key="1">
    <citation type="journal article" date="2018" name="Nat. Ecol. Evol.">
        <title>Genomic signatures of mitonuclear coevolution across populations of Tigriopus californicus.</title>
        <authorList>
            <person name="Barreto F.S."/>
            <person name="Watson E.T."/>
            <person name="Lima T.G."/>
            <person name="Willett C.S."/>
            <person name="Edmands S."/>
            <person name="Li W."/>
            <person name="Burton R.S."/>
        </authorList>
    </citation>
    <scope>NUCLEOTIDE SEQUENCE [LARGE SCALE GENOMIC DNA]</scope>
    <source>
        <strain evidence="1 2">San Diego</strain>
    </source>
</reference>
<protein>
    <submittedName>
        <fullName evidence="1">Uncharacterized protein</fullName>
    </submittedName>
</protein>
<evidence type="ECO:0000313" key="2">
    <source>
        <dbReference type="Proteomes" id="UP000318571"/>
    </source>
</evidence>
<organism evidence="1 2">
    <name type="scientific">Tigriopus californicus</name>
    <name type="common">Marine copepod</name>
    <dbReference type="NCBI Taxonomy" id="6832"/>
    <lineage>
        <taxon>Eukaryota</taxon>
        <taxon>Metazoa</taxon>
        <taxon>Ecdysozoa</taxon>
        <taxon>Arthropoda</taxon>
        <taxon>Crustacea</taxon>
        <taxon>Multicrustacea</taxon>
        <taxon>Hexanauplia</taxon>
        <taxon>Copepoda</taxon>
        <taxon>Harpacticoida</taxon>
        <taxon>Harpacticidae</taxon>
        <taxon>Tigriopus</taxon>
    </lineage>
</organism>
<keyword evidence="2" id="KW-1185">Reference proteome</keyword>
<dbReference type="EMBL" id="VCGU01000458">
    <property type="protein sequence ID" value="TRY62798.1"/>
    <property type="molecule type" value="Genomic_DNA"/>
</dbReference>
<accession>A0A553NBK0</accession>
<comment type="caution">
    <text evidence="1">The sequence shown here is derived from an EMBL/GenBank/DDBJ whole genome shotgun (WGS) entry which is preliminary data.</text>
</comment>
<sequence length="278" mass="31551">RPLGLLLEIGRLVPTEDPDDISEHTRDRIQNAVSNIDLVTQLRDLRCPREPSTIFDAMENNRQDHEVLADEVYAQAVTAATKQISAITAELEIVRDSWYEVIKSEHPVAQEPQLKALLALKLQEVGESIPHRRAAEKRFKEENGFLTRTLDNLDTIMGILEDLRCPRETSTIFDAMENNRQDHEVLADEVYAQAVTAATKQISAITAELEIVRDSWYEVIKSEHPVAQEPQLKALLALKLQEVGESIPHRRAAEKRFKEENGFLTRTLDNLDTIMGIL</sequence>
<evidence type="ECO:0000313" key="1">
    <source>
        <dbReference type="EMBL" id="TRY62798.1"/>
    </source>
</evidence>
<dbReference type="Proteomes" id="UP000318571">
    <property type="component" value="Chromosome 10"/>
</dbReference>